<dbReference type="EMBL" id="JZDQ02000011">
    <property type="protein sequence ID" value="OIJ26964.1"/>
    <property type="molecule type" value="Genomic_DNA"/>
</dbReference>
<dbReference type="GO" id="GO:0006355">
    <property type="term" value="P:regulation of DNA-templated transcription"/>
    <property type="evidence" value="ECO:0007669"/>
    <property type="project" value="InterPro"/>
</dbReference>
<evidence type="ECO:0000256" key="2">
    <source>
        <dbReference type="PROSITE-ProRule" id="PRU01091"/>
    </source>
</evidence>
<sequence>MQLLMAAANGRLPGSDRSLDTHISRLRDKIETDPRWKIHSPQSAEIARERRMRRIIHTVNNYGYRLDPR</sequence>
<feature type="DNA-binding region" description="OmpR/PhoB-type" evidence="2">
    <location>
        <begin position="1"/>
        <end position="68"/>
    </location>
</feature>
<dbReference type="GO" id="GO:0000160">
    <property type="term" value="P:phosphorelay signal transduction system"/>
    <property type="evidence" value="ECO:0007669"/>
    <property type="project" value="InterPro"/>
</dbReference>
<feature type="domain" description="OmpR/PhoB-type" evidence="3">
    <location>
        <begin position="1"/>
        <end position="68"/>
    </location>
</feature>
<evidence type="ECO:0000259" key="3">
    <source>
        <dbReference type="PROSITE" id="PS51755"/>
    </source>
</evidence>
<dbReference type="AlphaFoldDB" id="A0A1J4N614"/>
<name>A0A1J4N614_9ACTN</name>
<organism evidence="4 5">
    <name type="scientific">Nocardioides luteus</name>
    <dbReference type="NCBI Taxonomy" id="1844"/>
    <lineage>
        <taxon>Bacteria</taxon>
        <taxon>Bacillati</taxon>
        <taxon>Actinomycetota</taxon>
        <taxon>Actinomycetes</taxon>
        <taxon>Propionibacteriales</taxon>
        <taxon>Nocardioidaceae</taxon>
        <taxon>Nocardioides</taxon>
    </lineage>
</organism>
<protein>
    <recommendedName>
        <fullName evidence="3">OmpR/PhoB-type domain-containing protein</fullName>
    </recommendedName>
</protein>
<reference evidence="4" key="1">
    <citation type="submission" date="2016-10" db="EMBL/GenBank/DDBJ databases">
        <title>Draft Genome Sequence of Nocardioides luteus Strain BAFB, an Alkane-Degrading Bacterium Isolated from JP-7 Polluted Soil.</title>
        <authorList>
            <person name="Brown L."/>
            <person name="Ruiz O.N."/>
            <person name="Gunasekera T."/>
        </authorList>
    </citation>
    <scope>NUCLEOTIDE SEQUENCE [LARGE SCALE GENOMIC DNA]</scope>
    <source>
        <strain evidence="4">BAFB</strain>
    </source>
</reference>
<gene>
    <name evidence="4" type="ORF">UG56_009290</name>
</gene>
<dbReference type="PROSITE" id="PS51755">
    <property type="entry name" value="OMPR_PHOB"/>
    <property type="match status" value="1"/>
</dbReference>
<dbReference type="InterPro" id="IPR001867">
    <property type="entry name" value="OmpR/PhoB-type_DNA-bd"/>
</dbReference>
<evidence type="ECO:0000313" key="5">
    <source>
        <dbReference type="Proteomes" id="UP000033772"/>
    </source>
</evidence>
<dbReference type="InterPro" id="IPR016032">
    <property type="entry name" value="Sig_transdc_resp-reg_C-effctor"/>
</dbReference>
<accession>A0A1J4N614</accession>
<keyword evidence="1 2" id="KW-0238">DNA-binding</keyword>
<dbReference type="SUPFAM" id="SSF46894">
    <property type="entry name" value="C-terminal effector domain of the bipartite response regulators"/>
    <property type="match status" value="1"/>
</dbReference>
<proteinExistence type="predicted"/>
<dbReference type="Proteomes" id="UP000033772">
    <property type="component" value="Unassembled WGS sequence"/>
</dbReference>
<evidence type="ECO:0000313" key="4">
    <source>
        <dbReference type="EMBL" id="OIJ26964.1"/>
    </source>
</evidence>
<comment type="caution">
    <text evidence="4">The sequence shown here is derived from an EMBL/GenBank/DDBJ whole genome shotgun (WGS) entry which is preliminary data.</text>
</comment>
<keyword evidence="5" id="KW-1185">Reference proteome</keyword>
<dbReference type="Gene3D" id="1.10.10.10">
    <property type="entry name" value="Winged helix-like DNA-binding domain superfamily/Winged helix DNA-binding domain"/>
    <property type="match status" value="1"/>
</dbReference>
<dbReference type="InterPro" id="IPR036388">
    <property type="entry name" value="WH-like_DNA-bd_sf"/>
</dbReference>
<dbReference type="GO" id="GO:0003677">
    <property type="term" value="F:DNA binding"/>
    <property type="evidence" value="ECO:0007669"/>
    <property type="project" value="UniProtKB-UniRule"/>
</dbReference>
<evidence type="ECO:0000256" key="1">
    <source>
        <dbReference type="ARBA" id="ARBA00023125"/>
    </source>
</evidence>